<proteinExistence type="predicted"/>
<dbReference type="Proteomes" id="UP001458880">
    <property type="component" value="Unassembled WGS sequence"/>
</dbReference>
<organism evidence="1 2">
    <name type="scientific">Popillia japonica</name>
    <name type="common">Japanese beetle</name>
    <dbReference type="NCBI Taxonomy" id="7064"/>
    <lineage>
        <taxon>Eukaryota</taxon>
        <taxon>Metazoa</taxon>
        <taxon>Ecdysozoa</taxon>
        <taxon>Arthropoda</taxon>
        <taxon>Hexapoda</taxon>
        <taxon>Insecta</taxon>
        <taxon>Pterygota</taxon>
        <taxon>Neoptera</taxon>
        <taxon>Endopterygota</taxon>
        <taxon>Coleoptera</taxon>
        <taxon>Polyphaga</taxon>
        <taxon>Scarabaeiformia</taxon>
        <taxon>Scarabaeidae</taxon>
        <taxon>Rutelinae</taxon>
        <taxon>Popillia</taxon>
    </lineage>
</organism>
<name>A0AAW1N6K7_POPJA</name>
<gene>
    <name evidence="1" type="ORF">QE152_g1141</name>
</gene>
<sequence>MEECQLARILEAVLPAEYDGLHRVVFLDDGPPPELPEGFVDLGLLTGGYRAFYYLEEEHPPSVVVVWAYRAYYQVLVKYCCTLKIRLTN</sequence>
<protein>
    <submittedName>
        <fullName evidence="1">Uncharacterized protein</fullName>
    </submittedName>
</protein>
<dbReference type="EMBL" id="JASPKY010000006">
    <property type="protein sequence ID" value="KAK9754689.1"/>
    <property type="molecule type" value="Genomic_DNA"/>
</dbReference>
<dbReference type="AlphaFoldDB" id="A0AAW1N6K7"/>
<comment type="caution">
    <text evidence="1">The sequence shown here is derived from an EMBL/GenBank/DDBJ whole genome shotgun (WGS) entry which is preliminary data.</text>
</comment>
<evidence type="ECO:0000313" key="1">
    <source>
        <dbReference type="EMBL" id="KAK9754689.1"/>
    </source>
</evidence>
<evidence type="ECO:0000313" key="2">
    <source>
        <dbReference type="Proteomes" id="UP001458880"/>
    </source>
</evidence>
<reference evidence="1" key="1">
    <citation type="submission" date="2023-05" db="EMBL/GenBank/DDBJ databases">
        <authorList>
            <person name="Nardi F."/>
            <person name="Carapelli A."/>
            <person name="Cucini C."/>
        </authorList>
    </citation>
    <scope>NUCLEOTIDE SEQUENCE</scope>
    <source>
        <strain evidence="1">DMR45628</strain>
        <tissue evidence="1">Testes</tissue>
    </source>
</reference>
<reference evidence="1 2" key="2">
    <citation type="journal article" date="2024" name="BMC Genomics">
        <title>De novo assembly and annotation of Popillia japonica's genome with initial clues to its potential as an invasive pest.</title>
        <authorList>
            <person name="Cucini C."/>
            <person name="Boschi S."/>
            <person name="Funari R."/>
            <person name="Cardaioli E."/>
            <person name="Iannotti N."/>
            <person name="Marturano G."/>
            <person name="Paoli F."/>
            <person name="Bruttini M."/>
            <person name="Carapelli A."/>
            <person name="Frati F."/>
            <person name="Nardi F."/>
        </authorList>
    </citation>
    <scope>NUCLEOTIDE SEQUENCE [LARGE SCALE GENOMIC DNA]</scope>
    <source>
        <strain evidence="1">DMR45628</strain>
    </source>
</reference>
<dbReference type="EMBL" id="JASPKY010000006">
    <property type="protein sequence ID" value="KAK9754688.1"/>
    <property type="molecule type" value="Genomic_DNA"/>
</dbReference>
<keyword evidence="2" id="KW-1185">Reference proteome</keyword>
<accession>A0AAW1N6K7</accession>